<feature type="transmembrane region" description="Helical" evidence="5">
    <location>
        <begin position="315"/>
        <end position="335"/>
    </location>
</feature>
<feature type="signal peptide" evidence="6">
    <location>
        <begin position="1"/>
        <end position="21"/>
    </location>
</feature>
<evidence type="ECO:0000256" key="2">
    <source>
        <dbReference type="ARBA" id="ARBA00022692"/>
    </source>
</evidence>
<dbReference type="AlphaFoldDB" id="A0A3P8XBQ7"/>
<keyword evidence="9" id="KW-1185">Reference proteome</keyword>
<evidence type="ECO:0000256" key="4">
    <source>
        <dbReference type="ARBA" id="ARBA00023136"/>
    </source>
</evidence>
<reference evidence="8" key="4">
    <citation type="submission" date="2025-09" db="UniProtKB">
        <authorList>
            <consortium name="Ensembl"/>
        </authorList>
    </citation>
    <scope>IDENTIFICATION</scope>
</reference>
<protein>
    <recommendedName>
        <fullName evidence="7">TM7S3/TM198-like domain-containing protein</fullName>
    </recommendedName>
</protein>
<sequence>MTSTWLMYIWVYSFVYDGVISQLENRVEFLFNTFQEVRVDENETVQAVVSRIPIEVAFITVQFHTQRDNVTLSYTRQIPMQGLYLTAVDSGLLSPLQPDQTELSWFLMAPDGHSVAGTGVILPYTSSDPVPGACNLEFDLDIDPNVYLHYNLFETTIHFAPANLGYSRGSNPPPCDTDMGENTRWRLRYDIYRYFLPENDLSDPSLITSIQSVANVQSMKDHGKRLMTLLSADKTEVVFSSIPGQGVVYSVIVRDPVLNTTSSYIPVHTYACSFTSTLDGCDMLGKISTKIFFTITGLAGLFVCFFGHRFFKCELFCMGFGFAAFFFFVLITRSTNLDYDIRLALTAVIGIVGGIVLVMSWWRFGSVMVCVIVVGLMLGFLVSSSFFFTPIGDVEVFRSDLVFWVTFSCIVMVVPIFFVRWPREGNIVTCGVVGAYAVVLAVNAYVYTSLSYITLNILKRFLNNNFSKAFTDVPFQDIDFVMVTVWAVLGISGITLQLCRERTRPFFPPSPYLMWQRERERRRTNVLDPSHHTPSLRSRLLAHAWLLTGRPEPAGERTPLLL</sequence>
<feature type="transmembrane region" description="Helical" evidence="5">
    <location>
        <begin position="401"/>
        <end position="421"/>
    </location>
</feature>
<reference evidence="8" key="3">
    <citation type="submission" date="2025-08" db="UniProtKB">
        <authorList>
            <consortium name="Ensembl"/>
        </authorList>
    </citation>
    <scope>IDENTIFICATION</scope>
</reference>
<dbReference type="GeneID" id="105023436"/>
<feature type="transmembrane region" description="Helical" evidence="5">
    <location>
        <begin position="433"/>
        <end position="458"/>
    </location>
</feature>
<dbReference type="GeneTree" id="ENSGT00390000008702"/>
<dbReference type="Proteomes" id="UP000265140">
    <property type="component" value="Chromosome 23"/>
</dbReference>
<keyword evidence="3 5" id="KW-1133">Transmembrane helix</keyword>
<evidence type="ECO:0000256" key="5">
    <source>
        <dbReference type="SAM" id="Phobius"/>
    </source>
</evidence>
<feature type="transmembrane region" description="Helical" evidence="5">
    <location>
        <begin position="341"/>
        <end position="362"/>
    </location>
</feature>
<feature type="transmembrane region" description="Helical" evidence="5">
    <location>
        <begin position="369"/>
        <end position="389"/>
    </location>
</feature>
<keyword evidence="2 5" id="KW-0812">Transmembrane</keyword>
<dbReference type="PANTHER" id="PTHR15937:SF3">
    <property type="entry name" value="TRANSMEMBRANE 7 SUPERFAMILY MEMBER 3"/>
    <property type="match status" value="1"/>
</dbReference>
<dbReference type="Bgee" id="ENSELUG00000002067">
    <property type="expression patterns" value="Expressed in head kidney and 15 other cell types or tissues"/>
</dbReference>
<comment type="subcellular location">
    <subcellularLocation>
        <location evidence="1">Membrane</location>
        <topology evidence="1">Multi-pass membrane protein</topology>
    </subcellularLocation>
</comment>
<dbReference type="PANTHER" id="PTHR15937">
    <property type="entry name" value="TRANSMEMBRANE 7 SUPERFAMILY MEMBER 3"/>
    <property type="match status" value="1"/>
</dbReference>
<feature type="transmembrane region" description="Helical" evidence="5">
    <location>
        <begin position="291"/>
        <end position="308"/>
    </location>
</feature>
<evidence type="ECO:0000259" key="7">
    <source>
        <dbReference type="Pfam" id="PF13886"/>
    </source>
</evidence>
<name>A0A3P8XBQ7_ESOLU</name>
<evidence type="ECO:0000313" key="9">
    <source>
        <dbReference type="Proteomes" id="UP000265140"/>
    </source>
</evidence>
<dbReference type="FunCoup" id="A0A3P8XBQ7">
    <property type="interactions" value="612"/>
</dbReference>
<evidence type="ECO:0000313" key="8">
    <source>
        <dbReference type="Ensembl" id="ENSELUP00000000472.2"/>
    </source>
</evidence>
<feature type="chain" id="PRO_5044234250" description="TM7S3/TM198-like domain-containing protein" evidence="6">
    <location>
        <begin position="22"/>
        <end position="562"/>
    </location>
</feature>
<evidence type="ECO:0000256" key="6">
    <source>
        <dbReference type="SAM" id="SignalP"/>
    </source>
</evidence>
<dbReference type="STRING" id="8010.ENSELUP00000000472"/>
<proteinExistence type="predicted"/>
<dbReference type="RefSeq" id="XP_010890931.2">
    <property type="nucleotide sequence ID" value="XM_010892629.3"/>
</dbReference>
<reference evidence="8" key="2">
    <citation type="submission" date="2020-02" db="EMBL/GenBank/DDBJ databases">
        <title>Esox lucius (northern pike) genome, fEsoLuc1, primary haplotype.</title>
        <authorList>
            <person name="Myers G."/>
            <person name="Karagic N."/>
            <person name="Meyer A."/>
            <person name="Pippel M."/>
            <person name="Reichard M."/>
            <person name="Winkler S."/>
            <person name="Tracey A."/>
            <person name="Sims Y."/>
            <person name="Howe K."/>
            <person name="Rhie A."/>
            <person name="Formenti G."/>
            <person name="Durbin R."/>
            <person name="Fedrigo O."/>
            <person name="Jarvis E.D."/>
        </authorList>
    </citation>
    <scope>NUCLEOTIDE SEQUENCE [LARGE SCALE GENOMIC DNA]</scope>
</reference>
<feature type="domain" description="TM7S3/TM198-like" evidence="7">
    <location>
        <begin position="294"/>
        <end position="498"/>
    </location>
</feature>
<dbReference type="InterPro" id="IPR025256">
    <property type="entry name" value="TM7S3/TM198-like_dom"/>
</dbReference>
<evidence type="ECO:0000256" key="3">
    <source>
        <dbReference type="ARBA" id="ARBA00022989"/>
    </source>
</evidence>
<feature type="transmembrane region" description="Helical" evidence="5">
    <location>
        <begin position="478"/>
        <end position="499"/>
    </location>
</feature>
<dbReference type="InterPro" id="IPR042502">
    <property type="entry name" value="TM7SF3"/>
</dbReference>
<dbReference type="GO" id="GO:0043069">
    <property type="term" value="P:negative regulation of programmed cell death"/>
    <property type="evidence" value="ECO:0007669"/>
    <property type="project" value="TreeGrafter"/>
</dbReference>
<dbReference type="OMA" id="VCTWYLQ"/>
<reference evidence="9" key="1">
    <citation type="journal article" date="2014" name="PLoS ONE">
        <title>The genome and linkage map of the northern pike (Esox lucius): conserved synteny revealed between the salmonid sister group and the Neoteleostei.</title>
        <authorList>
            <person name="Rondeau E.B."/>
            <person name="Minkley D.R."/>
            <person name="Leong J.S."/>
            <person name="Messmer A.M."/>
            <person name="Jantzen J.R."/>
            <person name="von Schalburg K.R."/>
            <person name="Lemon C."/>
            <person name="Bird N.H."/>
            <person name="Koop B.F."/>
        </authorList>
    </citation>
    <scope>NUCLEOTIDE SEQUENCE</scope>
</reference>
<keyword evidence="4 5" id="KW-0472">Membrane</keyword>
<gene>
    <name evidence="8" type="primary">TM7SF3</name>
</gene>
<accession>A0A3P8XBQ7</accession>
<dbReference type="OrthoDB" id="5967337at2759"/>
<keyword evidence="6" id="KW-0732">Signal</keyword>
<dbReference type="GO" id="GO:0005886">
    <property type="term" value="C:plasma membrane"/>
    <property type="evidence" value="ECO:0007669"/>
    <property type="project" value="TreeGrafter"/>
</dbReference>
<evidence type="ECO:0000256" key="1">
    <source>
        <dbReference type="ARBA" id="ARBA00004141"/>
    </source>
</evidence>
<organism evidence="8 9">
    <name type="scientific">Esox lucius</name>
    <name type="common">Northern pike</name>
    <dbReference type="NCBI Taxonomy" id="8010"/>
    <lineage>
        <taxon>Eukaryota</taxon>
        <taxon>Metazoa</taxon>
        <taxon>Chordata</taxon>
        <taxon>Craniata</taxon>
        <taxon>Vertebrata</taxon>
        <taxon>Euteleostomi</taxon>
        <taxon>Actinopterygii</taxon>
        <taxon>Neopterygii</taxon>
        <taxon>Teleostei</taxon>
        <taxon>Protacanthopterygii</taxon>
        <taxon>Esociformes</taxon>
        <taxon>Esocidae</taxon>
        <taxon>Esox</taxon>
    </lineage>
</organism>
<dbReference type="Ensembl" id="ENSELUT00000019002.3">
    <property type="protein sequence ID" value="ENSELUP00000000472.2"/>
    <property type="gene ID" value="ENSELUG00000002067.3"/>
</dbReference>
<dbReference type="InParanoid" id="A0A3P8XBQ7"/>
<dbReference type="Pfam" id="PF13886">
    <property type="entry name" value="TM7S3_TM198"/>
    <property type="match status" value="1"/>
</dbReference>
<dbReference type="Pfam" id="PF25992">
    <property type="entry name" value="Ig_TM7SF3_N"/>
    <property type="match status" value="1"/>
</dbReference>